<dbReference type="AlphaFoldDB" id="A0A7Z6STB6"/>
<evidence type="ECO:0000256" key="1">
    <source>
        <dbReference type="SAM" id="MobiDB-lite"/>
    </source>
</evidence>
<dbReference type="InterPro" id="IPR032336">
    <property type="entry name" value="CagD"/>
</dbReference>
<dbReference type="EMBL" id="QELB01000043">
    <property type="protein sequence ID" value="RKU96850.1"/>
    <property type="molecule type" value="Genomic_DNA"/>
</dbReference>
<dbReference type="Pfam" id="PF16567">
    <property type="entry name" value="CagD"/>
    <property type="match status" value="1"/>
</dbReference>
<comment type="caution">
    <text evidence="3">The sequence shown here is derived from an EMBL/GenBank/DDBJ whole genome shotgun (WGS) entry which is preliminary data.</text>
</comment>
<dbReference type="Proteomes" id="UP000272192">
    <property type="component" value="Unassembled WGS sequence"/>
</dbReference>
<reference evidence="3 4" key="1">
    <citation type="submission" date="2018-04" db="EMBL/GenBank/DDBJ databases">
        <title>Complete genome sequences of Helicobacter pylori.</title>
        <authorList>
            <person name="Palau M."/>
            <person name="Minana-Galbis D."/>
        </authorList>
    </citation>
    <scope>NUCLEOTIDE SEQUENCE [LARGE SCALE GENOMIC DNA]</scope>
    <source>
        <strain evidence="3 4">B518</strain>
    </source>
</reference>
<proteinExistence type="predicted"/>
<name>A0A7Z6STB6_HELPX</name>
<evidence type="ECO:0000313" key="4">
    <source>
        <dbReference type="Proteomes" id="UP000272192"/>
    </source>
</evidence>
<evidence type="ECO:0000313" key="3">
    <source>
        <dbReference type="EMBL" id="RKU96850.1"/>
    </source>
</evidence>
<feature type="compositionally biased region" description="Basic and acidic residues" evidence="1">
    <location>
        <begin position="34"/>
        <end position="46"/>
    </location>
</feature>
<organism evidence="3 4">
    <name type="scientific">Helicobacter pylori</name>
    <name type="common">Campylobacter pylori</name>
    <dbReference type="NCBI Taxonomy" id="210"/>
    <lineage>
        <taxon>Bacteria</taxon>
        <taxon>Pseudomonadati</taxon>
        <taxon>Campylobacterota</taxon>
        <taxon>Epsilonproteobacteria</taxon>
        <taxon>Campylobacterales</taxon>
        <taxon>Helicobacteraceae</taxon>
        <taxon>Helicobacter</taxon>
    </lineage>
</organism>
<sequence length="101" mass="11643">MINNNSNKKLRGFFLKVLLSLVVFSSYGLSNDDNQAKKEAQEKEKNTPNGLVYTNLDFDSFKATIKNLKDKKVTFKEVNPDIIKDEVFDFVIVNRVLKKIK</sequence>
<protein>
    <submittedName>
        <fullName evidence="3">Sodium:calcium antiporter</fullName>
    </submittedName>
</protein>
<feature type="signal peptide" evidence="2">
    <location>
        <begin position="1"/>
        <end position="25"/>
    </location>
</feature>
<gene>
    <name evidence="3" type="ORF">DB721_01975</name>
</gene>
<feature type="chain" id="PRO_5031402828" evidence="2">
    <location>
        <begin position="26"/>
        <end position="101"/>
    </location>
</feature>
<evidence type="ECO:0000256" key="2">
    <source>
        <dbReference type="SAM" id="SignalP"/>
    </source>
</evidence>
<feature type="non-terminal residue" evidence="3">
    <location>
        <position position="101"/>
    </location>
</feature>
<accession>A0A7Z6STB6</accession>
<feature type="region of interest" description="Disordered" evidence="1">
    <location>
        <begin position="29"/>
        <end position="48"/>
    </location>
</feature>
<keyword evidence="2" id="KW-0732">Signal</keyword>
<dbReference type="Gene3D" id="3.40.1420.20">
    <property type="entry name" value="Pathogenicity island component CagD"/>
    <property type="match status" value="1"/>
</dbReference>
<dbReference type="InterPro" id="IPR038229">
    <property type="entry name" value="CagD_sf"/>
</dbReference>